<keyword evidence="1" id="KW-0547">Nucleotide-binding</keyword>
<dbReference type="AlphaFoldDB" id="A0A7S0GE41"/>
<evidence type="ECO:0000256" key="1">
    <source>
        <dbReference type="ARBA" id="ARBA00022741"/>
    </source>
</evidence>
<reference evidence="3" key="1">
    <citation type="submission" date="2021-01" db="EMBL/GenBank/DDBJ databases">
        <authorList>
            <person name="Corre E."/>
            <person name="Pelletier E."/>
            <person name="Niang G."/>
            <person name="Scheremetjew M."/>
            <person name="Finn R."/>
            <person name="Kale V."/>
            <person name="Holt S."/>
            <person name="Cochrane G."/>
            <person name="Meng A."/>
            <person name="Brown T."/>
            <person name="Cohen L."/>
        </authorList>
    </citation>
    <scope>NUCLEOTIDE SEQUENCE</scope>
    <source>
        <strain evidence="3">CCAP1064/1</strain>
    </source>
</reference>
<dbReference type="PANTHER" id="PTHR16305:SF28">
    <property type="entry name" value="GUANYLATE CYCLASE DOMAIN-CONTAINING PROTEIN"/>
    <property type="match status" value="1"/>
</dbReference>
<sequence length="584" mass="67108">MNDTFTDLNDLLLHRLDSFDEFTRRSLQIFAVLGFEFSFSEVLAIQCHGLDNAETSAHMKRIQEALDASVKENILEEAHSGEKRSRKNTEHTRKAMKRFSKTFKIVERQYTFSHAMWRNCVLGTMLNETERDIHRFIANIMEGDNYEVHSYISAMKLFHHWKASGDIMHASLLAMKIGKHLENLLLQHQVIDFYFEVISMWKDFSGDENEEDVIAGMGHGVLSRLTREELDCLARLHTSIAKAYANIGDGTNANLFYSNCDFILTNSPAAADLKDRTVFFILYSAQFGLLQSLDVKNKLVIQTELAKKFVEQAQIHGDPVHIARALAMEGLVLAGRGMFEDAIDAQKRLEKIYFAEKHSAGVINEYATDRAAQSYGYSVIWYATLGRHEECQAQIDFILDNLLPKMPKKNVHNSFMILFQSLWVLKDRGHVRLAEFVFVKHIYDRFNEYYSKGSSTFFYVVYEPIRVLLRLAVESKEGKDTDERKRKELEGWILSEDFFVGSPGKIRAIPMCSLGRDPHCIIAEICLLLAAGRKTFDERRMQLLRKGAEEANKSNKYTQCNPGYAYSQKQSLSIMGEIQRMIML</sequence>
<evidence type="ECO:0000313" key="3">
    <source>
        <dbReference type="EMBL" id="CAD8414848.1"/>
    </source>
</evidence>
<accession>A0A7S0GE41</accession>
<dbReference type="PANTHER" id="PTHR16305">
    <property type="entry name" value="TESTICULAR SOLUBLE ADENYLYL CYCLASE"/>
    <property type="match status" value="1"/>
</dbReference>
<proteinExistence type="predicted"/>
<organism evidence="3">
    <name type="scientific">Proboscia inermis</name>
    <dbReference type="NCBI Taxonomy" id="420281"/>
    <lineage>
        <taxon>Eukaryota</taxon>
        <taxon>Sar</taxon>
        <taxon>Stramenopiles</taxon>
        <taxon>Ochrophyta</taxon>
        <taxon>Bacillariophyta</taxon>
        <taxon>Coscinodiscophyceae</taxon>
        <taxon>Rhizosoleniophycidae</taxon>
        <taxon>Rhizosoleniales</taxon>
        <taxon>Rhizosoleniaceae</taxon>
        <taxon>Proboscia</taxon>
    </lineage>
</organism>
<dbReference type="GO" id="GO:0004016">
    <property type="term" value="F:adenylate cyclase activity"/>
    <property type="evidence" value="ECO:0007669"/>
    <property type="project" value="TreeGrafter"/>
</dbReference>
<evidence type="ECO:0000256" key="2">
    <source>
        <dbReference type="ARBA" id="ARBA00022840"/>
    </source>
</evidence>
<dbReference type="GO" id="GO:0005737">
    <property type="term" value="C:cytoplasm"/>
    <property type="evidence" value="ECO:0007669"/>
    <property type="project" value="TreeGrafter"/>
</dbReference>
<gene>
    <name evidence="3" type="ORF">PINE0816_LOCUS10982</name>
</gene>
<dbReference type="EMBL" id="HBEL01023451">
    <property type="protein sequence ID" value="CAD8414848.1"/>
    <property type="molecule type" value="Transcribed_RNA"/>
</dbReference>
<dbReference type="GO" id="GO:0005524">
    <property type="term" value="F:ATP binding"/>
    <property type="evidence" value="ECO:0007669"/>
    <property type="project" value="UniProtKB-KW"/>
</dbReference>
<protein>
    <submittedName>
        <fullName evidence="3">Uncharacterized protein</fullName>
    </submittedName>
</protein>
<keyword evidence="2" id="KW-0067">ATP-binding</keyword>
<name>A0A7S0GE41_9STRA</name>